<reference evidence="1" key="1">
    <citation type="submission" date="2016-10" db="EMBL/GenBank/DDBJ databases">
        <authorList>
            <person name="Benchimol M."/>
            <person name="Almeida L.G."/>
            <person name="Vasconcelos A.T."/>
            <person name="Perreira-Neves A."/>
            <person name="Rosa I.A."/>
            <person name="Tasca T."/>
            <person name="Bogo M.R."/>
            <person name="de Souza W."/>
        </authorList>
    </citation>
    <scope>NUCLEOTIDE SEQUENCE [LARGE SCALE GENOMIC DNA]</scope>
    <source>
        <strain evidence="1">K</strain>
    </source>
</reference>
<comment type="caution">
    <text evidence="1">The sequence shown here is derived from an EMBL/GenBank/DDBJ whole genome shotgun (WGS) entry which is preliminary data.</text>
</comment>
<dbReference type="RefSeq" id="XP_068369302.1">
    <property type="nucleotide sequence ID" value="XM_068514081.1"/>
</dbReference>
<dbReference type="VEuPathDB" id="TrichDB:TRFO_42002"/>
<dbReference type="GeneID" id="94848785"/>
<dbReference type="AlphaFoldDB" id="A0A1J4L2J2"/>
<accession>A0A1J4L2J2</accession>
<protein>
    <submittedName>
        <fullName evidence="1">Uncharacterized protein</fullName>
    </submittedName>
</protein>
<evidence type="ECO:0000313" key="1">
    <source>
        <dbReference type="EMBL" id="OHT16166.1"/>
    </source>
</evidence>
<gene>
    <name evidence="1" type="ORF">TRFO_42002</name>
</gene>
<proteinExistence type="predicted"/>
<dbReference type="EMBL" id="MLAK01000139">
    <property type="protein sequence ID" value="OHT16166.1"/>
    <property type="molecule type" value="Genomic_DNA"/>
</dbReference>
<evidence type="ECO:0000313" key="2">
    <source>
        <dbReference type="Proteomes" id="UP000179807"/>
    </source>
</evidence>
<dbReference type="Proteomes" id="UP000179807">
    <property type="component" value="Unassembled WGS sequence"/>
</dbReference>
<sequence length="191" mass="21791">MNANISLLRHRRVGFKRPVINIGVSDDDFEESTHVSCNIVVSDAEGSDDCLSSHNGNEMKLSIDIKINPSAPFNPNNYFLDSNGFYQYSYPCLFPKNFNKSTNCVDFNGSGFSESPTISHDDNSHSNFSILQRRVNLSEMKIPDIDKDLATIPDSDLNFEWMTDDKPMKDEEFMDEELFNDLLDDDVLYSY</sequence>
<keyword evidence="2" id="KW-1185">Reference proteome</keyword>
<organism evidence="1 2">
    <name type="scientific">Tritrichomonas foetus</name>
    <dbReference type="NCBI Taxonomy" id="1144522"/>
    <lineage>
        <taxon>Eukaryota</taxon>
        <taxon>Metamonada</taxon>
        <taxon>Parabasalia</taxon>
        <taxon>Tritrichomonadida</taxon>
        <taxon>Tritrichomonadidae</taxon>
        <taxon>Tritrichomonas</taxon>
    </lineage>
</organism>
<name>A0A1J4L2J2_9EUKA</name>